<evidence type="ECO:0000256" key="1">
    <source>
        <dbReference type="SAM" id="SignalP"/>
    </source>
</evidence>
<keyword evidence="3" id="KW-1185">Reference proteome</keyword>
<sequence length="146" mass="16326">MRALSTVLLVAVALLTNAKQPTGRHNTFIEGELTKYNLDDYIILAPVAIPDTVVNYQQLVPDDLKQLLIDHVDQASKAFQGLPDTEKARLAVKLPTPVHSSQIKPYPNRNVKRSAGKNEIDLDATAALYKQALEFLDKYDVELRMQ</sequence>
<name>A0AAE9JA96_CAEBR</name>
<organism evidence="2 3">
    <name type="scientific">Caenorhabditis briggsae</name>
    <dbReference type="NCBI Taxonomy" id="6238"/>
    <lineage>
        <taxon>Eukaryota</taxon>
        <taxon>Metazoa</taxon>
        <taxon>Ecdysozoa</taxon>
        <taxon>Nematoda</taxon>
        <taxon>Chromadorea</taxon>
        <taxon>Rhabditida</taxon>
        <taxon>Rhabditina</taxon>
        <taxon>Rhabditomorpha</taxon>
        <taxon>Rhabditoidea</taxon>
        <taxon>Rhabditidae</taxon>
        <taxon>Peloderinae</taxon>
        <taxon>Caenorhabditis</taxon>
    </lineage>
</organism>
<gene>
    <name evidence="2" type="ORF">L5515_003880</name>
</gene>
<protein>
    <submittedName>
        <fullName evidence="2">Uncharacterized protein</fullName>
    </submittedName>
</protein>
<dbReference type="AlphaFoldDB" id="A0AAE9JA96"/>
<feature type="signal peptide" evidence="1">
    <location>
        <begin position="1"/>
        <end position="18"/>
    </location>
</feature>
<dbReference type="Proteomes" id="UP000829354">
    <property type="component" value="Chromosome III"/>
</dbReference>
<dbReference type="EMBL" id="CP092622">
    <property type="protein sequence ID" value="UMM22900.1"/>
    <property type="molecule type" value="Genomic_DNA"/>
</dbReference>
<reference evidence="2 3" key="1">
    <citation type="submission" date="2022-04" db="EMBL/GenBank/DDBJ databases">
        <title>Chromosome-level reference genomes for two strains of Caenorhabditis briggsae: an improved platform for comparative genomics.</title>
        <authorList>
            <person name="Stevens L."/>
            <person name="Andersen E."/>
        </authorList>
    </citation>
    <scope>NUCLEOTIDE SEQUENCE [LARGE SCALE GENOMIC DNA]</scope>
    <source>
        <strain evidence="2">VX34</strain>
        <tissue evidence="2">Whole-organism</tissue>
    </source>
</reference>
<keyword evidence="1" id="KW-0732">Signal</keyword>
<accession>A0AAE9JA96</accession>
<evidence type="ECO:0000313" key="2">
    <source>
        <dbReference type="EMBL" id="UMM22900.1"/>
    </source>
</evidence>
<feature type="chain" id="PRO_5042120611" evidence="1">
    <location>
        <begin position="19"/>
        <end position="146"/>
    </location>
</feature>
<evidence type="ECO:0000313" key="3">
    <source>
        <dbReference type="Proteomes" id="UP000829354"/>
    </source>
</evidence>
<proteinExistence type="predicted"/>